<name>A0AAD7CB78_9AGAR</name>
<gene>
    <name evidence="1" type="ORF">FB45DRAFT_1053050</name>
</gene>
<dbReference type="EMBL" id="JARKIF010000003">
    <property type="protein sequence ID" value="KAJ7644259.1"/>
    <property type="molecule type" value="Genomic_DNA"/>
</dbReference>
<protein>
    <submittedName>
        <fullName evidence="1">Uncharacterized protein</fullName>
    </submittedName>
</protein>
<comment type="caution">
    <text evidence="1">The sequence shown here is derived from an EMBL/GenBank/DDBJ whole genome shotgun (WGS) entry which is preliminary data.</text>
</comment>
<sequence length="549" mass="61327">MKRSTAFPIHPPTPEFLRLEGSIRALSTAIYRIQAQCEFSGPPSSDTIASVDEERAIVYGQISTLLTTGVGSLVGRQQIAVTGGSSHRGFFINVTEVVACHSDTFLEPAVVQLSQCLPSQKTLKQLAEDRRPLSDITLAEHAGDVLQALHLISQDIYAKDRRLLECFIARRCHPEISRRLNCAVSLLDPPLHEVLNKWELHPNDHLREDWIVIPYPLILLESFCIPHRPSTRWPDRRELLFNRQTFGVWKKFFVSLLQVVSSTVAAFEPEQTESAADLVLALHFLRLFFSFGPARTMLGIASLRPILLQSLSPEHQVDLLTIVDHELQVKSPVDIICRTWAAVVAYDVAITSLVSRHSAALFILRHSVPSVHIIHAPSRKTSKIMDSIPRIMHTKVLPALKLNKHHADVVEALISEHLTVADFPGHVHCEAALMGVAYVFSSEDRPVKESVSWAKNLPAFYDAFEGHSNAIGHDGDQSCQICSWLSEELLLSNGHFTLQGSSRSSAKTIPWSPPRFGIPLHILRNLESELLDLLIDSTQGWLQQKTRGI</sequence>
<dbReference type="Proteomes" id="UP001221142">
    <property type="component" value="Unassembled WGS sequence"/>
</dbReference>
<accession>A0AAD7CB78</accession>
<evidence type="ECO:0000313" key="1">
    <source>
        <dbReference type="EMBL" id="KAJ7644259.1"/>
    </source>
</evidence>
<keyword evidence="2" id="KW-1185">Reference proteome</keyword>
<organism evidence="1 2">
    <name type="scientific">Roridomyces roridus</name>
    <dbReference type="NCBI Taxonomy" id="1738132"/>
    <lineage>
        <taxon>Eukaryota</taxon>
        <taxon>Fungi</taxon>
        <taxon>Dikarya</taxon>
        <taxon>Basidiomycota</taxon>
        <taxon>Agaricomycotina</taxon>
        <taxon>Agaricomycetes</taxon>
        <taxon>Agaricomycetidae</taxon>
        <taxon>Agaricales</taxon>
        <taxon>Marasmiineae</taxon>
        <taxon>Mycenaceae</taxon>
        <taxon>Roridomyces</taxon>
    </lineage>
</organism>
<reference evidence="1" key="1">
    <citation type="submission" date="2023-03" db="EMBL/GenBank/DDBJ databases">
        <title>Massive genome expansion in bonnet fungi (Mycena s.s.) driven by repeated elements and novel gene families across ecological guilds.</title>
        <authorList>
            <consortium name="Lawrence Berkeley National Laboratory"/>
            <person name="Harder C.B."/>
            <person name="Miyauchi S."/>
            <person name="Viragh M."/>
            <person name="Kuo A."/>
            <person name="Thoen E."/>
            <person name="Andreopoulos B."/>
            <person name="Lu D."/>
            <person name="Skrede I."/>
            <person name="Drula E."/>
            <person name="Henrissat B."/>
            <person name="Morin E."/>
            <person name="Kohler A."/>
            <person name="Barry K."/>
            <person name="LaButti K."/>
            <person name="Morin E."/>
            <person name="Salamov A."/>
            <person name="Lipzen A."/>
            <person name="Mereny Z."/>
            <person name="Hegedus B."/>
            <person name="Baldrian P."/>
            <person name="Stursova M."/>
            <person name="Weitz H."/>
            <person name="Taylor A."/>
            <person name="Grigoriev I.V."/>
            <person name="Nagy L.G."/>
            <person name="Martin F."/>
            <person name="Kauserud H."/>
        </authorList>
    </citation>
    <scope>NUCLEOTIDE SEQUENCE</scope>
    <source>
        <strain evidence="1">9284</strain>
    </source>
</reference>
<proteinExistence type="predicted"/>
<evidence type="ECO:0000313" key="2">
    <source>
        <dbReference type="Proteomes" id="UP001221142"/>
    </source>
</evidence>
<dbReference type="AlphaFoldDB" id="A0AAD7CB78"/>